<evidence type="ECO:0000256" key="1">
    <source>
        <dbReference type="ARBA" id="ARBA00022729"/>
    </source>
</evidence>
<dbReference type="NCBIfam" id="TIGR04447">
    <property type="entry name" value="PatC_TenC_TruC"/>
    <property type="match status" value="1"/>
</dbReference>
<comment type="caution">
    <text evidence="4">The sequence shown here is derived from an EMBL/GenBank/DDBJ whole genome shotgun (WGS) entry which is preliminary data.</text>
</comment>
<reference evidence="4" key="1">
    <citation type="submission" date="2020-10" db="EMBL/GenBank/DDBJ databases">
        <authorList>
            <person name="Castelo-Branco R."/>
            <person name="Eusebio N."/>
            <person name="Adriana R."/>
            <person name="Vieira A."/>
            <person name="Brugerolle De Fraissinette N."/>
            <person name="Rezende De Castro R."/>
            <person name="Schneider M.P."/>
            <person name="Vasconcelos V."/>
            <person name="Leao P.N."/>
        </authorList>
    </citation>
    <scope>NUCLEOTIDE SEQUENCE</scope>
    <source>
        <strain evidence="4">LEGE 06105</strain>
    </source>
</reference>
<dbReference type="Pfam" id="PF13385">
    <property type="entry name" value="Laminin_G_3"/>
    <property type="match status" value="1"/>
</dbReference>
<name>A0A8J7JUF6_9CYAN</name>
<protein>
    <submittedName>
        <fullName evidence="4">Cyanobactin biosynthesis PatC/TenC/TruC family protein</fullName>
    </submittedName>
</protein>
<dbReference type="Proteomes" id="UP000620559">
    <property type="component" value="Unassembled WGS sequence"/>
</dbReference>
<dbReference type="SUPFAM" id="SSF49899">
    <property type="entry name" value="Concanavalin A-like lectins/glucanases"/>
    <property type="match status" value="1"/>
</dbReference>
<gene>
    <name evidence="4" type="ORF">IQ247_11855</name>
</gene>
<dbReference type="SMART" id="SM00560">
    <property type="entry name" value="LamGL"/>
    <property type="match status" value="1"/>
</dbReference>
<dbReference type="EMBL" id="JADEWL010000031">
    <property type="protein sequence ID" value="MBE9213355.1"/>
    <property type="molecule type" value="Genomic_DNA"/>
</dbReference>
<evidence type="ECO:0000256" key="2">
    <source>
        <dbReference type="ARBA" id="ARBA00023157"/>
    </source>
</evidence>
<evidence type="ECO:0000313" key="4">
    <source>
        <dbReference type="EMBL" id="MBE9213355.1"/>
    </source>
</evidence>
<evidence type="ECO:0000259" key="3">
    <source>
        <dbReference type="SMART" id="SM00560"/>
    </source>
</evidence>
<dbReference type="InterPro" id="IPR013320">
    <property type="entry name" value="ConA-like_dom_sf"/>
</dbReference>
<proteinExistence type="predicted"/>
<dbReference type="AlphaFoldDB" id="A0A8J7JUF6"/>
<sequence>MKKEAIKSKVLVFDTNSQGIAVGSSALRPQGRFTIEAWVCPATDAEKQVIFADGETQFYLEAGELKFQLTPEAEAISSVAAGLVAGNWYHVAVARGGSRPGDTKLYINGVENDNKTAITPVISFGNTYLGRYPEVPDSGFHGKLLEVRVWRFARSPAEIQANMTYFLTGRELGLVRCWTLNEGFGTAIGDKTTNRATGTVLGNATWEESEIPIKTNLNAQERLTRSTGLEDYAYWYKEMAKQQKTEADSIFWRGRIWV</sequence>
<dbReference type="InterPro" id="IPR031035">
    <property type="entry name" value="PatC_TenC_TruC"/>
</dbReference>
<feature type="domain" description="LamG-like jellyroll fold" evidence="3">
    <location>
        <begin position="31"/>
        <end position="157"/>
    </location>
</feature>
<keyword evidence="5" id="KW-1185">Reference proteome</keyword>
<dbReference type="Gene3D" id="2.60.120.200">
    <property type="match status" value="1"/>
</dbReference>
<keyword evidence="2" id="KW-1015">Disulfide bond</keyword>
<dbReference type="InterPro" id="IPR006558">
    <property type="entry name" value="LamG-like"/>
</dbReference>
<keyword evidence="1" id="KW-0732">Signal</keyword>
<organism evidence="4 5">
    <name type="scientific">Plectonema cf. radiosum LEGE 06105</name>
    <dbReference type="NCBI Taxonomy" id="945769"/>
    <lineage>
        <taxon>Bacteria</taxon>
        <taxon>Bacillati</taxon>
        <taxon>Cyanobacteriota</taxon>
        <taxon>Cyanophyceae</taxon>
        <taxon>Oscillatoriophycideae</taxon>
        <taxon>Oscillatoriales</taxon>
        <taxon>Microcoleaceae</taxon>
        <taxon>Plectonema</taxon>
    </lineage>
</organism>
<accession>A0A8J7JUF6</accession>
<evidence type="ECO:0000313" key="5">
    <source>
        <dbReference type="Proteomes" id="UP000620559"/>
    </source>
</evidence>